<keyword evidence="2" id="KW-1185">Reference proteome</keyword>
<dbReference type="AlphaFoldDB" id="A0A8X6G995"/>
<reference evidence="1" key="1">
    <citation type="submission" date="2020-07" db="EMBL/GenBank/DDBJ databases">
        <title>Multicomponent nature underlies the extraordinary mechanical properties of spider dragline silk.</title>
        <authorList>
            <person name="Kono N."/>
            <person name="Nakamura H."/>
            <person name="Mori M."/>
            <person name="Yoshida Y."/>
            <person name="Ohtoshi R."/>
            <person name="Malay A.D."/>
            <person name="Moran D.A.P."/>
            <person name="Tomita M."/>
            <person name="Numata K."/>
            <person name="Arakawa K."/>
        </authorList>
    </citation>
    <scope>NUCLEOTIDE SEQUENCE</scope>
</reference>
<dbReference type="Proteomes" id="UP000887116">
    <property type="component" value="Unassembled WGS sequence"/>
</dbReference>
<dbReference type="EMBL" id="BMAO01034837">
    <property type="protein sequence ID" value="GFQ99296.1"/>
    <property type="molecule type" value="Genomic_DNA"/>
</dbReference>
<organism evidence="1 2">
    <name type="scientific">Trichonephila clavata</name>
    <name type="common">Joro spider</name>
    <name type="synonym">Nephila clavata</name>
    <dbReference type="NCBI Taxonomy" id="2740835"/>
    <lineage>
        <taxon>Eukaryota</taxon>
        <taxon>Metazoa</taxon>
        <taxon>Ecdysozoa</taxon>
        <taxon>Arthropoda</taxon>
        <taxon>Chelicerata</taxon>
        <taxon>Arachnida</taxon>
        <taxon>Araneae</taxon>
        <taxon>Araneomorphae</taxon>
        <taxon>Entelegynae</taxon>
        <taxon>Araneoidea</taxon>
        <taxon>Nephilidae</taxon>
        <taxon>Trichonephila</taxon>
    </lineage>
</organism>
<proteinExistence type="predicted"/>
<evidence type="ECO:0000313" key="2">
    <source>
        <dbReference type="Proteomes" id="UP000887116"/>
    </source>
</evidence>
<accession>A0A8X6G995</accession>
<comment type="caution">
    <text evidence="1">The sequence shown here is derived from an EMBL/GenBank/DDBJ whole genome shotgun (WGS) entry which is preliminary data.</text>
</comment>
<sequence length="145" mass="16607">MDDISSRTDDITNAKEMQRQLIGLMKEGCFHLYKWCANSEELLKEVLTENKQFLFNENDELVKTLGLSWRPRKDRGICKRHESCFGLDSNAATPAKSLCGKSSFFNSRIDSNLFLGPCKNQDNLADLISRGETKLQLQDERVLPF</sequence>
<name>A0A8X6G995_TRICU</name>
<gene>
    <name evidence="1" type="ORF">TNCT_393471</name>
</gene>
<protein>
    <submittedName>
        <fullName evidence="1">Uncharacterized protein</fullName>
    </submittedName>
</protein>
<evidence type="ECO:0000313" key="1">
    <source>
        <dbReference type="EMBL" id="GFQ99296.1"/>
    </source>
</evidence>